<name>A0ACC3T150_LIPKO</name>
<protein>
    <submittedName>
        <fullName evidence="1">Uncharacterized protein</fullName>
    </submittedName>
</protein>
<proteinExistence type="predicted"/>
<gene>
    <name evidence="1" type="ORF">V1525DRAFT_388380</name>
</gene>
<comment type="caution">
    <text evidence="1">The sequence shown here is derived from an EMBL/GenBank/DDBJ whole genome shotgun (WGS) entry which is preliminary data.</text>
</comment>
<evidence type="ECO:0000313" key="2">
    <source>
        <dbReference type="Proteomes" id="UP001433508"/>
    </source>
</evidence>
<keyword evidence="2" id="KW-1185">Reference proteome</keyword>
<reference evidence="2" key="1">
    <citation type="journal article" date="2024" name="Front. Bioeng. Biotechnol.">
        <title>Genome-scale model development and genomic sequencing of the oleaginous clade Lipomyces.</title>
        <authorList>
            <person name="Czajka J.J."/>
            <person name="Han Y."/>
            <person name="Kim J."/>
            <person name="Mondo S.J."/>
            <person name="Hofstad B.A."/>
            <person name="Robles A."/>
            <person name="Haridas S."/>
            <person name="Riley R."/>
            <person name="LaButti K."/>
            <person name="Pangilinan J."/>
            <person name="Andreopoulos W."/>
            <person name="Lipzen A."/>
            <person name="Yan J."/>
            <person name="Wang M."/>
            <person name="Ng V."/>
            <person name="Grigoriev I.V."/>
            <person name="Spatafora J.W."/>
            <person name="Magnuson J.K."/>
            <person name="Baker S.E."/>
            <person name="Pomraning K.R."/>
        </authorList>
    </citation>
    <scope>NUCLEOTIDE SEQUENCE [LARGE SCALE GENOMIC DNA]</scope>
    <source>
        <strain evidence="2">CBS 7786</strain>
    </source>
</reference>
<evidence type="ECO:0000313" key="1">
    <source>
        <dbReference type="EMBL" id="KAK9237588.1"/>
    </source>
</evidence>
<dbReference type="Proteomes" id="UP001433508">
    <property type="component" value="Unassembled WGS sequence"/>
</dbReference>
<organism evidence="1 2">
    <name type="scientific">Lipomyces kononenkoae</name>
    <name type="common">Yeast</name>
    <dbReference type="NCBI Taxonomy" id="34357"/>
    <lineage>
        <taxon>Eukaryota</taxon>
        <taxon>Fungi</taxon>
        <taxon>Dikarya</taxon>
        <taxon>Ascomycota</taxon>
        <taxon>Saccharomycotina</taxon>
        <taxon>Lipomycetes</taxon>
        <taxon>Lipomycetales</taxon>
        <taxon>Lipomycetaceae</taxon>
        <taxon>Lipomyces</taxon>
    </lineage>
</organism>
<accession>A0ACC3T150</accession>
<sequence>MVPDSVDARILEEHLLRDKFYNLDYTTMSSSVTSRSGSSSLHAKLGYVYDFFVLAFILLIAGAALYVVLRAFVLIRRKSQADSTLLPLSSSATSSSGIPSIPSSVATSPLLSSPLSSYFGFISKMHGENRLRKD</sequence>
<dbReference type="EMBL" id="MU971367">
    <property type="protein sequence ID" value="KAK9237588.1"/>
    <property type="molecule type" value="Genomic_DNA"/>
</dbReference>